<dbReference type="EMBL" id="VSLD01000004">
    <property type="protein sequence ID" value="TYC98599.1"/>
    <property type="molecule type" value="Genomic_DNA"/>
</dbReference>
<organism evidence="1 2">
    <name type="scientific">Arthrobacter echini</name>
    <dbReference type="NCBI Taxonomy" id="1529066"/>
    <lineage>
        <taxon>Bacteria</taxon>
        <taxon>Bacillati</taxon>
        <taxon>Actinomycetota</taxon>
        <taxon>Actinomycetes</taxon>
        <taxon>Micrococcales</taxon>
        <taxon>Micrococcaceae</taxon>
        <taxon>Arthrobacter</taxon>
    </lineage>
</organism>
<name>A0A5D0XQR0_9MICC</name>
<dbReference type="AlphaFoldDB" id="A0A5D0XQR0"/>
<reference evidence="1 2" key="1">
    <citation type="submission" date="2019-08" db="EMBL/GenBank/DDBJ databases">
        <title>Genone of Arthrobacter echini P9.</title>
        <authorList>
            <person name="Bowman J.P."/>
        </authorList>
    </citation>
    <scope>NUCLEOTIDE SEQUENCE [LARGE SCALE GENOMIC DNA]</scope>
    <source>
        <strain evidence="1 2">P9</strain>
    </source>
</reference>
<sequence length="75" mass="8228">MATNHTQQQVIDDDEVRAADAYDLPGADPATEEISVEILPAQADEFTCASCFLVRHRSQLAVHRHGVPYCVDCEG</sequence>
<dbReference type="InterPro" id="IPR025242">
    <property type="entry name" value="DUF4193"/>
</dbReference>
<protein>
    <submittedName>
        <fullName evidence="1">DUF4193 domain-containing protein</fullName>
    </submittedName>
</protein>
<evidence type="ECO:0000313" key="1">
    <source>
        <dbReference type="EMBL" id="TYC98599.1"/>
    </source>
</evidence>
<dbReference type="Proteomes" id="UP000323410">
    <property type="component" value="Unassembled WGS sequence"/>
</dbReference>
<comment type="caution">
    <text evidence="1">The sequence shown here is derived from an EMBL/GenBank/DDBJ whole genome shotgun (WGS) entry which is preliminary data.</text>
</comment>
<accession>A0A5D0XQR0</accession>
<dbReference type="OrthoDB" id="4732434at2"/>
<gene>
    <name evidence="1" type="ORF">FQ377_09770</name>
</gene>
<proteinExistence type="predicted"/>
<evidence type="ECO:0000313" key="2">
    <source>
        <dbReference type="Proteomes" id="UP000323410"/>
    </source>
</evidence>
<keyword evidence="2" id="KW-1185">Reference proteome</keyword>
<dbReference type="Pfam" id="PF13834">
    <property type="entry name" value="DUF4193"/>
    <property type="match status" value="1"/>
</dbReference>